<protein>
    <submittedName>
        <fullName evidence="1">Exporter</fullName>
    </submittedName>
</protein>
<reference evidence="1" key="1">
    <citation type="journal article" date="2013" name="Environ. Microbiol.">
        <title>Microbiota from the distal guts of lean and obese adolescents exhibit partial functional redundancy besides clear differences in community structure.</title>
        <authorList>
            <person name="Ferrer M."/>
            <person name="Ruiz A."/>
            <person name="Lanza F."/>
            <person name="Haange S.B."/>
            <person name="Oberbach A."/>
            <person name="Till H."/>
            <person name="Bargiela R."/>
            <person name="Campoy C."/>
            <person name="Segura M.T."/>
            <person name="Richter M."/>
            <person name="von Bergen M."/>
            <person name="Seifert J."/>
            <person name="Suarez A."/>
        </authorList>
    </citation>
    <scope>NUCLEOTIDE SEQUENCE</scope>
</reference>
<dbReference type="EMBL" id="AJWZ01004924">
    <property type="protein sequence ID" value="EKC64016.1"/>
    <property type="molecule type" value="Genomic_DNA"/>
</dbReference>
<gene>
    <name evidence="1" type="ORF">OBE_07166</name>
</gene>
<sequence>ANTRKHRLTRFTELLSTGIFSFNKTTEELCFTSEAQIRSIAQEGGMQLEILPNDRYTSNTIYIFQKNKPEHE</sequence>
<dbReference type="AlphaFoldDB" id="K1TXS4"/>
<accession>K1TXS4</accession>
<proteinExistence type="predicted"/>
<organism evidence="1">
    <name type="scientific">human gut metagenome</name>
    <dbReference type="NCBI Taxonomy" id="408170"/>
    <lineage>
        <taxon>unclassified sequences</taxon>
        <taxon>metagenomes</taxon>
        <taxon>organismal metagenomes</taxon>
    </lineage>
</organism>
<evidence type="ECO:0000313" key="1">
    <source>
        <dbReference type="EMBL" id="EKC64016.1"/>
    </source>
</evidence>
<comment type="caution">
    <text evidence="1">The sequence shown here is derived from an EMBL/GenBank/DDBJ whole genome shotgun (WGS) entry which is preliminary data.</text>
</comment>
<feature type="non-terminal residue" evidence="1">
    <location>
        <position position="1"/>
    </location>
</feature>
<name>K1TXS4_9ZZZZ</name>